<evidence type="ECO:0008006" key="4">
    <source>
        <dbReference type="Google" id="ProtNLM"/>
    </source>
</evidence>
<reference evidence="2 3" key="1">
    <citation type="journal article" date="2018" name="Sci. Data">
        <title>The draft genome sequence of cork oak.</title>
        <authorList>
            <person name="Ramos A.M."/>
            <person name="Usie A."/>
            <person name="Barbosa P."/>
            <person name="Barros P.M."/>
            <person name="Capote T."/>
            <person name="Chaves I."/>
            <person name="Simoes F."/>
            <person name="Abreu I."/>
            <person name="Carrasquinho I."/>
            <person name="Faro C."/>
            <person name="Guimaraes J.B."/>
            <person name="Mendonca D."/>
            <person name="Nobrega F."/>
            <person name="Rodrigues L."/>
            <person name="Saibo N.J.M."/>
            <person name="Varela M.C."/>
            <person name="Egas C."/>
            <person name="Matos J."/>
            <person name="Miguel C.M."/>
            <person name="Oliveira M.M."/>
            <person name="Ricardo C.P."/>
            <person name="Goncalves S."/>
        </authorList>
    </citation>
    <scope>NUCLEOTIDE SEQUENCE [LARGE SCALE GENOMIC DNA]</scope>
    <source>
        <strain evidence="3">cv. HL8</strain>
    </source>
</reference>
<dbReference type="InterPro" id="IPR039177">
    <property type="entry name" value="SMG9"/>
</dbReference>
<protein>
    <recommendedName>
        <fullName evidence="4">Transmembrane protein</fullName>
    </recommendedName>
</protein>
<dbReference type="Proteomes" id="UP000237347">
    <property type="component" value="Unassembled WGS sequence"/>
</dbReference>
<dbReference type="PANTHER" id="PTHR14270:SF0">
    <property type="entry name" value="NONSENSE-MEDIATED MRNA DECAY FACTOR SMG9"/>
    <property type="match status" value="1"/>
</dbReference>
<sequence length="109" mass="12048">MPSSSSVVSVIFCIRSRTSDSMLVFVAVYLGVLLASICYVLLVVSDGVHDNNMWRLMLTVDLLKHGIPYPSSLIPAHSLSSNLGPEKENKDKVHESEEYMVAPVFVHTK</sequence>
<dbReference type="PANTHER" id="PTHR14270">
    <property type="entry name" value="NONSENSE-MEDIATED MRNA DECAY FACTOR SMG9"/>
    <property type="match status" value="1"/>
</dbReference>
<evidence type="ECO:0000313" key="3">
    <source>
        <dbReference type="Proteomes" id="UP000237347"/>
    </source>
</evidence>
<dbReference type="EMBL" id="PKMF04000149">
    <property type="protein sequence ID" value="KAK7846842.1"/>
    <property type="molecule type" value="Genomic_DNA"/>
</dbReference>
<keyword evidence="1" id="KW-1133">Transmembrane helix</keyword>
<comment type="caution">
    <text evidence="2">The sequence shown here is derived from an EMBL/GenBank/DDBJ whole genome shotgun (WGS) entry which is preliminary data.</text>
</comment>
<accession>A0AAW0L5C8</accession>
<keyword evidence="1" id="KW-0472">Membrane</keyword>
<name>A0AAW0L5C8_QUESU</name>
<feature type="transmembrane region" description="Helical" evidence="1">
    <location>
        <begin position="21"/>
        <end position="44"/>
    </location>
</feature>
<keyword evidence="1" id="KW-0812">Transmembrane</keyword>
<proteinExistence type="predicted"/>
<organism evidence="2 3">
    <name type="scientific">Quercus suber</name>
    <name type="common">Cork oak</name>
    <dbReference type="NCBI Taxonomy" id="58331"/>
    <lineage>
        <taxon>Eukaryota</taxon>
        <taxon>Viridiplantae</taxon>
        <taxon>Streptophyta</taxon>
        <taxon>Embryophyta</taxon>
        <taxon>Tracheophyta</taxon>
        <taxon>Spermatophyta</taxon>
        <taxon>Magnoliopsida</taxon>
        <taxon>eudicotyledons</taxon>
        <taxon>Gunneridae</taxon>
        <taxon>Pentapetalae</taxon>
        <taxon>rosids</taxon>
        <taxon>fabids</taxon>
        <taxon>Fagales</taxon>
        <taxon>Fagaceae</taxon>
        <taxon>Quercus</taxon>
    </lineage>
</organism>
<keyword evidence="3" id="KW-1185">Reference proteome</keyword>
<dbReference type="GO" id="GO:0000184">
    <property type="term" value="P:nuclear-transcribed mRNA catabolic process, nonsense-mediated decay"/>
    <property type="evidence" value="ECO:0007669"/>
    <property type="project" value="InterPro"/>
</dbReference>
<evidence type="ECO:0000256" key="1">
    <source>
        <dbReference type="SAM" id="Phobius"/>
    </source>
</evidence>
<dbReference type="AlphaFoldDB" id="A0AAW0L5C8"/>
<evidence type="ECO:0000313" key="2">
    <source>
        <dbReference type="EMBL" id="KAK7846842.1"/>
    </source>
</evidence>
<gene>
    <name evidence="2" type="ORF">CFP56_007358</name>
</gene>